<comment type="caution">
    <text evidence="3">The sequence shown here is derived from an EMBL/GenBank/DDBJ whole genome shotgun (WGS) entry which is preliminary data.</text>
</comment>
<evidence type="ECO:0000313" key="3">
    <source>
        <dbReference type="EMBL" id="MCO6044552.1"/>
    </source>
</evidence>
<dbReference type="AlphaFoldDB" id="A0A9X2F8Y2"/>
<dbReference type="EMBL" id="JAMXLR010000036">
    <property type="protein sequence ID" value="MCO6044552.1"/>
    <property type="molecule type" value="Genomic_DNA"/>
</dbReference>
<evidence type="ECO:0000256" key="1">
    <source>
        <dbReference type="ARBA" id="ARBA00022729"/>
    </source>
</evidence>
<evidence type="ECO:0000313" key="4">
    <source>
        <dbReference type="Proteomes" id="UP001155241"/>
    </source>
</evidence>
<protein>
    <recommendedName>
        <fullName evidence="5">Polyhydroxybutyrate depolymerase</fullName>
    </recommendedName>
</protein>
<dbReference type="Gene3D" id="3.40.50.1820">
    <property type="entry name" value="alpha/beta hydrolase"/>
    <property type="match status" value="1"/>
</dbReference>
<keyword evidence="1" id="KW-0732">Signal</keyword>
<sequence length="289" mass="31533">MLERVELSGEDAGRYFYAHVPPGEALPLVLAFHGGGSTPLDMSRFCHLTELAQRRRFAVVFPAGSGPSPEYLTWNAGICCGHASRREVDDVGFATRLLDSLLDRYDVNPARVYATGMSNGGMFCYRLAAALPNRIAAIAPVAGCLAFEPEPLPRVVPALHIHGTADHFVPYDGGGGARSLRQIEFPSVHDSLTHWADACGLPSIEPQYQQIPYDRALANDQRLDAHRAIYATQHGVDQMVEIRITGGGHTWPGEAPPWCFLGASLLGLSASELIWQFLAQFFCTNRSSE</sequence>
<dbReference type="SUPFAM" id="SSF53474">
    <property type="entry name" value="alpha/beta-Hydrolases"/>
    <property type="match status" value="1"/>
</dbReference>
<gene>
    <name evidence="3" type="ORF">NG895_11605</name>
</gene>
<dbReference type="InterPro" id="IPR029058">
    <property type="entry name" value="AB_hydrolase_fold"/>
</dbReference>
<keyword evidence="2" id="KW-0378">Hydrolase</keyword>
<dbReference type="Proteomes" id="UP001155241">
    <property type="component" value="Unassembled WGS sequence"/>
</dbReference>
<organism evidence="3 4">
    <name type="scientific">Aeoliella straminimaris</name>
    <dbReference type="NCBI Taxonomy" id="2954799"/>
    <lineage>
        <taxon>Bacteria</taxon>
        <taxon>Pseudomonadati</taxon>
        <taxon>Planctomycetota</taxon>
        <taxon>Planctomycetia</taxon>
        <taxon>Pirellulales</taxon>
        <taxon>Lacipirellulaceae</taxon>
        <taxon>Aeoliella</taxon>
    </lineage>
</organism>
<dbReference type="InterPro" id="IPR050955">
    <property type="entry name" value="Plant_Biomass_Hydrol_Est"/>
</dbReference>
<dbReference type="GO" id="GO:0005576">
    <property type="term" value="C:extracellular region"/>
    <property type="evidence" value="ECO:0007669"/>
    <property type="project" value="InterPro"/>
</dbReference>
<dbReference type="InterPro" id="IPR010126">
    <property type="entry name" value="Esterase_phb"/>
</dbReference>
<evidence type="ECO:0008006" key="5">
    <source>
        <dbReference type="Google" id="ProtNLM"/>
    </source>
</evidence>
<accession>A0A9X2F8Y2</accession>
<dbReference type="RefSeq" id="WP_252852663.1">
    <property type="nucleotide sequence ID" value="NZ_JAMXLR010000036.1"/>
</dbReference>
<dbReference type="PANTHER" id="PTHR43037">
    <property type="entry name" value="UNNAMED PRODUCT-RELATED"/>
    <property type="match status" value="1"/>
</dbReference>
<dbReference type="GO" id="GO:0016787">
    <property type="term" value="F:hydrolase activity"/>
    <property type="evidence" value="ECO:0007669"/>
    <property type="project" value="UniProtKB-KW"/>
</dbReference>
<proteinExistence type="predicted"/>
<dbReference type="Pfam" id="PF10503">
    <property type="entry name" value="Esterase_PHB"/>
    <property type="match status" value="1"/>
</dbReference>
<reference evidence="3" key="1">
    <citation type="submission" date="2022-06" db="EMBL/GenBank/DDBJ databases">
        <title>Aeoliella straminimaris, a novel planctomycete from sediments.</title>
        <authorList>
            <person name="Vitorino I.R."/>
            <person name="Lage O.M."/>
        </authorList>
    </citation>
    <scope>NUCLEOTIDE SEQUENCE</scope>
    <source>
        <strain evidence="3">ICT_H6.2</strain>
    </source>
</reference>
<name>A0A9X2F8Y2_9BACT</name>
<dbReference type="PANTHER" id="PTHR43037:SF1">
    <property type="entry name" value="BLL1128 PROTEIN"/>
    <property type="match status" value="1"/>
</dbReference>
<keyword evidence="4" id="KW-1185">Reference proteome</keyword>
<evidence type="ECO:0000256" key="2">
    <source>
        <dbReference type="ARBA" id="ARBA00022801"/>
    </source>
</evidence>